<evidence type="ECO:0008006" key="3">
    <source>
        <dbReference type="Google" id="ProtNLM"/>
    </source>
</evidence>
<dbReference type="AlphaFoldDB" id="A0A1U7NDW3"/>
<name>A0A1U7NDW3_9FIRM</name>
<dbReference type="Proteomes" id="UP000186341">
    <property type="component" value="Unassembled WGS sequence"/>
</dbReference>
<sequence>MSLINKLWKIPFVVQSKIPFKLLPDRLYLSCTFRGLMNKKLNWNSPETFNEKLQLLKLKYSGPIYSEWVDKHLAKSKAASLLSKECIIPTIATFSDLEEFEKSLTNLPRRFVLKTTHNSGGVWIISEKNPYSSKIKKEIQKNLKENYYNQWREAPYKDVRPALIVEKYMGNDLKDYKLFCFHGKPEIILVCSERSSNLKEDFFDCSWNHLDMERVKHPNADSIPEKPKQLSEMISMAQKLSEPFEFVRVDLFEIDGSVYFGEMTFIPACGFEGFKPDKWDKKLGEWI</sequence>
<comment type="caution">
    <text evidence="1">The sequence shown here is derived from an EMBL/GenBank/DDBJ whole genome shotgun (WGS) entry which is preliminary data.</text>
</comment>
<evidence type="ECO:0000313" key="1">
    <source>
        <dbReference type="EMBL" id="OLU37532.1"/>
    </source>
</evidence>
<evidence type="ECO:0000313" key="2">
    <source>
        <dbReference type="Proteomes" id="UP000186341"/>
    </source>
</evidence>
<dbReference type="RefSeq" id="WP_075820773.1">
    <property type="nucleotide sequence ID" value="NZ_CAPNHH010000006.1"/>
</dbReference>
<keyword evidence="2" id="KW-1185">Reference proteome</keyword>
<dbReference type="Gene3D" id="3.30.470.20">
    <property type="entry name" value="ATP-grasp fold, B domain"/>
    <property type="match status" value="1"/>
</dbReference>
<reference evidence="1 2" key="1">
    <citation type="submission" date="2016-11" db="EMBL/GenBank/DDBJ databases">
        <title>Description of two novel members of the family Erysipelotrichaceae: Ileibacterium lipovorans gen. nov., sp. nov. and Dubosiella newyorkensis, gen. nov., sp. nov.</title>
        <authorList>
            <person name="Cox L.M."/>
            <person name="Sohn J."/>
            <person name="Tyrrell K.L."/>
            <person name="Citron D.M."/>
            <person name="Lawson P.A."/>
            <person name="Patel N.B."/>
            <person name="Iizumi T."/>
            <person name="Perez-Perez G.I."/>
            <person name="Goldstein E.J."/>
            <person name="Blaser M.J."/>
        </authorList>
    </citation>
    <scope>NUCLEOTIDE SEQUENCE [LARGE SCALE GENOMIC DNA]</scope>
    <source>
        <strain evidence="1 2">NYU-BL-A3</strain>
    </source>
</reference>
<dbReference type="SUPFAM" id="SSF56059">
    <property type="entry name" value="Glutathione synthetase ATP-binding domain-like"/>
    <property type="match status" value="1"/>
</dbReference>
<protein>
    <recommendedName>
        <fullName evidence="3">Glycosyl transferase</fullName>
    </recommendedName>
</protein>
<dbReference type="InterPro" id="IPR029465">
    <property type="entry name" value="ATPgrasp_TupA"/>
</dbReference>
<organism evidence="1 2">
    <name type="scientific">Ileibacterium valens</name>
    <dbReference type="NCBI Taxonomy" id="1862668"/>
    <lineage>
        <taxon>Bacteria</taxon>
        <taxon>Bacillati</taxon>
        <taxon>Bacillota</taxon>
        <taxon>Erysipelotrichia</taxon>
        <taxon>Erysipelotrichales</taxon>
        <taxon>Erysipelotrichaceae</taxon>
        <taxon>Ileibacterium</taxon>
    </lineage>
</organism>
<dbReference type="Pfam" id="PF14305">
    <property type="entry name" value="ATPgrasp_TupA"/>
    <property type="match status" value="1"/>
</dbReference>
<dbReference type="EMBL" id="MPJW01000199">
    <property type="protein sequence ID" value="OLU37532.1"/>
    <property type="molecule type" value="Genomic_DNA"/>
</dbReference>
<accession>A0A1U7NDW3</accession>
<proteinExistence type="predicted"/>
<gene>
    <name evidence="1" type="ORF">BO222_10515</name>
</gene>